<dbReference type="AlphaFoldDB" id="A0A4Z2GZC5"/>
<evidence type="ECO:0000313" key="3">
    <source>
        <dbReference type="Proteomes" id="UP000314294"/>
    </source>
</evidence>
<feature type="region of interest" description="Disordered" evidence="1">
    <location>
        <begin position="119"/>
        <end position="148"/>
    </location>
</feature>
<keyword evidence="3" id="KW-1185">Reference proteome</keyword>
<dbReference type="Proteomes" id="UP000314294">
    <property type="component" value="Unassembled WGS sequence"/>
</dbReference>
<evidence type="ECO:0000313" key="2">
    <source>
        <dbReference type="EMBL" id="TNN58661.1"/>
    </source>
</evidence>
<proteinExistence type="predicted"/>
<accession>A0A4Z2GZC5</accession>
<name>A0A4Z2GZC5_9TELE</name>
<sequence>MWRPLRSAHTRWPGTRREGALLTLSPELPLNEPPSTSGGAPHFSSEKKSTTTGGFYLSMRFKHDANSEEGLFPTREDAGVARLGPRSSCSSSLCRSAVLVWMLRSSCSLRRRISSSSSLRSTAPWAGPGSGVGASRVASPPSAQKSSGKLISHPVLQLVVFLRQLFTLRPALLQFVRPPGQSLAELLSLLLLLLPEAVVGLDALLQALAQHADLLQMFCQQV</sequence>
<protein>
    <submittedName>
        <fullName evidence="2">Uncharacterized protein</fullName>
    </submittedName>
</protein>
<organism evidence="2 3">
    <name type="scientific">Liparis tanakae</name>
    <name type="common">Tanaka's snailfish</name>
    <dbReference type="NCBI Taxonomy" id="230148"/>
    <lineage>
        <taxon>Eukaryota</taxon>
        <taxon>Metazoa</taxon>
        <taxon>Chordata</taxon>
        <taxon>Craniata</taxon>
        <taxon>Vertebrata</taxon>
        <taxon>Euteleostomi</taxon>
        <taxon>Actinopterygii</taxon>
        <taxon>Neopterygii</taxon>
        <taxon>Teleostei</taxon>
        <taxon>Neoteleostei</taxon>
        <taxon>Acanthomorphata</taxon>
        <taxon>Eupercaria</taxon>
        <taxon>Perciformes</taxon>
        <taxon>Cottioidei</taxon>
        <taxon>Cottales</taxon>
        <taxon>Liparidae</taxon>
        <taxon>Liparis</taxon>
    </lineage>
</organism>
<comment type="caution">
    <text evidence="2">The sequence shown here is derived from an EMBL/GenBank/DDBJ whole genome shotgun (WGS) entry which is preliminary data.</text>
</comment>
<gene>
    <name evidence="2" type="ORF">EYF80_031075</name>
</gene>
<reference evidence="2 3" key="1">
    <citation type="submission" date="2019-03" db="EMBL/GenBank/DDBJ databases">
        <title>First draft genome of Liparis tanakae, snailfish: a comprehensive survey of snailfish specific genes.</title>
        <authorList>
            <person name="Kim W."/>
            <person name="Song I."/>
            <person name="Jeong J.-H."/>
            <person name="Kim D."/>
            <person name="Kim S."/>
            <person name="Ryu S."/>
            <person name="Song J.Y."/>
            <person name="Lee S.K."/>
        </authorList>
    </citation>
    <scope>NUCLEOTIDE SEQUENCE [LARGE SCALE GENOMIC DNA]</scope>
    <source>
        <tissue evidence="2">Muscle</tissue>
    </source>
</reference>
<dbReference type="EMBL" id="SRLO01000373">
    <property type="protein sequence ID" value="TNN58661.1"/>
    <property type="molecule type" value="Genomic_DNA"/>
</dbReference>
<evidence type="ECO:0000256" key="1">
    <source>
        <dbReference type="SAM" id="MobiDB-lite"/>
    </source>
</evidence>
<feature type="region of interest" description="Disordered" evidence="1">
    <location>
        <begin position="24"/>
        <end position="49"/>
    </location>
</feature>
<feature type="compositionally biased region" description="Low complexity" evidence="1">
    <location>
        <begin position="24"/>
        <end position="37"/>
    </location>
</feature>